<keyword evidence="2" id="KW-1185">Reference proteome</keyword>
<evidence type="ECO:0000313" key="1">
    <source>
        <dbReference type="EMBL" id="SEH03323.1"/>
    </source>
</evidence>
<accession>A0A1H6F164</accession>
<protein>
    <submittedName>
        <fullName evidence="1">Uncharacterized protein</fullName>
    </submittedName>
</protein>
<organism evidence="1 2">
    <name type="scientific">Nonomuraea solani</name>
    <dbReference type="NCBI Taxonomy" id="1144553"/>
    <lineage>
        <taxon>Bacteria</taxon>
        <taxon>Bacillati</taxon>
        <taxon>Actinomycetota</taxon>
        <taxon>Actinomycetes</taxon>
        <taxon>Streptosporangiales</taxon>
        <taxon>Streptosporangiaceae</taxon>
        <taxon>Nonomuraea</taxon>
    </lineage>
</organism>
<evidence type="ECO:0000313" key="2">
    <source>
        <dbReference type="Proteomes" id="UP000236732"/>
    </source>
</evidence>
<dbReference type="Proteomes" id="UP000236732">
    <property type="component" value="Unassembled WGS sequence"/>
</dbReference>
<dbReference type="EMBL" id="FNVT01000035">
    <property type="protein sequence ID" value="SEH03323.1"/>
    <property type="molecule type" value="Genomic_DNA"/>
</dbReference>
<reference evidence="1 2" key="1">
    <citation type="submission" date="2016-10" db="EMBL/GenBank/DDBJ databases">
        <authorList>
            <person name="de Groot N.N."/>
        </authorList>
    </citation>
    <scope>NUCLEOTIDE SEQUENCE [LARGE SCALE GENOMIC DNA]</scope>
    <source>
        <strain evidence="1 2">CGMCC 4.7037</strain>
    </source>
</reference>
<gene>
    <name evidence="1" type="ORF">SAMN05444920_13541</name>
</gene>
<dbReference type="AlphaFoldDB" id="A0A1H6F164"/>
<sequence length="72" mass="7811">MGLCAPGATVIWTRGRTEPDRVPVICEWFESGGFERVTVESVEGLDFGVGVHRYAGPPVPLEPGGRMFTFVS</sequence>
<name>A0A1H6F164_9ACTN</name>
<proteinExistence type="predicted"/>